<evidence type="ECO:0000313" key="2">
    <source>
        <dbReference type="Proteomes" id="UP000179734"/>
    </source>
</evidence>
<reference evidence="1 2" key="1">
    <citation type="submission" date="2016-10" db="EMBL/GenBank/DDBJ databases">
        <title>Genome sequence of Mycobacterium talmonii.</title>
        <authorList>
            <person name="Greninger A.L."/>
            <person name="Elliott B."/>
            <person name="Vasireddy S."/>
            <person name="Vasireddy R."/>
        </authorList>
    </citation>
    <scope>NUCLEOTIDE SEQUENCE [LARGE SCALE GENOMIC DNA]</scope>
    <source>
        <strain evidence="2">NE-TNMC-100812</strain>
    </source>
</reference>
<dbReference type="SUPFAM" id="SSF52777">
    <property type="entry name" value="CoA-dependent acyltransferases"/>
    <property type="match status" value="1"/>
</dbReference>
<keyword evidence="2" id="KW-1185">Reference proteome</keyword>
<organism evidence="1 2">
    <name type="scientific">Mycobacterium talmoniae</name>
    <dbReference type="NCBI Taxonomy" id="1858794"/>
    <lineage>
        <taxon>Bacteria</taxon>
        <taxon>Bacillati</taxon>
        <taxon>Actinomycetota</taxon>
        <taxon>Actinomycetes</taxon>
        <taxon>Mycobacteriales</taxon>
        <taxon>Mycobacteriaceae</taxon>
        <taxon>Mycobacterium</taxon>
    </lineage>
</organism>
<dbReference type="AlphaFoldDB" id="A0A1S1NL16"/>
<accession>A0A1S1NL16</accession>
<dbReference type="Proteomes" id="UP000179734">
    <property type="component" value="Unassembled WGS sequence"/>
</dbReference>
<comment type="caution">
    <text evidence="1">The sequence shown here is derived from an EMBL/GenBank/DDBJ whole genome shotgun (WGS) entry which is preliminary data.</text>
</comment>
<proteinExistence type="predicted"/>
<gene>
    <name evidence="1" type="ORF">BKN37_09500</name>
</gene>
<evidence type="ECO:0008006" key="3">
    <source>
        <dbReference type="Google" id="ProtNLM"/>
    </source>
</evidence>
<name>A0A1S1NL16_9MYCO</name>
<dbReference type="RefSeq" id="WP_071024869.1">
    <property type="nucleotide sequence ID" value="NZ_MLQM01000037.1"/>
</dbReference>
<protein>
    <recommendedName>
        <fullName evidence="3">Diacylglycerol O-acyltransferase</fullName>
    </recommendedName>
</protein>
<dbReference type="Gene3D" id="3.30.559.10">
    <property type="entry name" value="Chloramphenicol acetyltransferase-like domain"/>
    <property type="match status" value="1"/>
</dbReference>
<dbReference type="InterPro" id="IPR023213">
    <property type="entry name" value="CAT-like_dom_sf"/>
</dbReference>
<evidence type="ECO:0000313" key="1">
    <source>
        <dbReference type="EMBL" id="OHV04545.1"/>
    </source>
</evidence>
<sequence length="465" mass="50130">MIELLAPLRRGTSKREVRLDNRLAYFDQASFSAQRATGRGQVIQGVWIYEHPVDLDGLRRFHRDFGHGLYGRLIERSPLPFGRHRWVSPPAPPAPLDIAESSRPRADLSDWIDERAQLPIDPERGPGWHMAVQRFTDGATAVSLVGSHCLGDGIGALLSTLDAINGTTRDLGYPPPRSRTRGRALLTDAAQTVRAVPELARTLAVTAKLVFRRRHDLARSGGAARPAAPRAADGGDHVVVPVVTLFVDTESWDSCAASRGGTTYSLLAGFAAKLGERMGRRRADDGAVALLIAVSDRGLGDTRAHAMAIGNANVDPTTVTEDLSGVRAAVRDAIKAVREVPDESLQILPLIPFVPRRAMKLLADVFIGAADLPVTCSNVGELPPEIARIDGTDAEYVFQRGVDQNVTRQQLADGRGQLVLVSSRVGARIGINIVAYQPGSANSKSWLRELAAQTLAEFDLTGTVL</sequence>
<dbReference type="EMBL" id="MLQM01000037">
    <property type="protein sequence ID" value="OHV04545.1"/>
    <property type="molecule type" value="Genomic_DNA"/>
</dbReference>